<name>A0A9X9WDG2_9PROT</name>
<feature type="coiled-coil region" evidence="1">
    <location>
        <begin position="68"/>
        <end position="112"/>
    </location>
</feature>
<comment type="caution">
    <text evidence="2">The sequence shown here is derived from an EMBL/GenBank/DDBJ whole genome shotgun (WGS) entry which is preliminary data.</text>
</comment>
<accession>A0A9X9WDG2</accession>
<protein>
    <submittedName>
        <fullName evidence="2">Uncharacterized protein</fullName>
    </submittedName>
</protein>
<sequence>MSEHSSAKPPSGDVTDPDFPPALLALVQEFARGGDTDPVERMHAAALAPLRHLWAEEVRNLREAGIHRSAMKAALERVKDRVAEFRETRDRLNALREAATEAANNAALLHAEALVKHGGKPTDAGRAADAAATAAAATLSEAELNLGRDLDAAAHGDALIADAEANLAEANMAVSEAIWHLGKKRAAVIHQQILIVGGVQISPLLGALDVTLRATRALTGAYPPDDRDLRTLARDGARFEPIGSTRQAEEKLVSSIRKAGGVDEHWRGPRPEGLAVASVMATTPLPERPRGGHRTTF</sequence>
<evidence type="ECO:0000313" key="3">
    <source>
        <dbReference type="EMBL" id="NKE18537.1"/>
    </source>
</evidence>
<dbReference type="AlphaFoldDB" id="A0A9X9WDG2"/>
<reference evidence="2" key="3">
    <citation type="journal article" date="2021" name="Syst. Appl. Microbiol.">
        <title>Roseomonas hellenica sp. nov., isolated from roots of wild-growing Alkanna tinctoria.</title>
        <authorList>
            <person name="Rat A."/>
            <person name="Naranjo H.D."/>
            <person name="Lebbe L."/>
            <person name="Cnockaert M."/>
            <person name="Krigas N."/>
            <person name="Grigoriadou K."/>
            <person name="Maloupa E."/>
            <person name="Willems A."/>
        </authorList>
    </citation>
    <scope>NUCLEOTIDE SEQUENCE</scope>
    <source>
        <strain evidence="2">LMG 31161</strain>
    </source>
</reference>
<evidence type="ECO:0000313" key="4">
    <source>
        <dbReference type="Proteomes" id="UP000746741"/>
    </source>
</evidence>
<evidence type="ECO:0000313" key="5">
    <source>
        <dbReference type="Proteomes" id="UP001138708"/>
    </source>
</evidence>
<gene>
    <name evidence="3" type="ORF">GWK15_16410</name>
    <name evidence="2" type="ORF">GXW75_03855</name>
</gene>
<evidence type="ECO:0000313" key="2">
    <source>
        <dbReference type="EMBL" id="MBR0658372.1"/>
    </source>
</evidence>
<reference evidence="3 4" key="2">
    <citation type="submission" date="2020-02" db="EMBL/GenBank/DDBJ databases">
        <authorList>
            <person name="Sun Q."/>
            <person name="Inoue M."/>
        </authorList>
    </citation>
    <scope>NUCLEOTIDE SEQUENCE [LARGE SCALE GENOMIC DNA]</scope>
    <source>
        <strain evidence="3 4">KCTC 22478</strain>
    </source>
</reference>
<dbReference type="RefSeq" id="WP_168042425.1">
    <property type="nucleotide sequence ID" value="NZ_JAAEDK010000006.1"/>
</dbReference>
<proteinExistence type="predicted"/>
<dbReference type="EMBL" id="JAAVUP010000004">
    <property type="protein sequence ID" value="NKE18537.1"/>
    <property type="molecule type" value="Genomic_DNA"/>
</dbReference>
<keyword evidence="1" id="KW-0175">Coiled coil</keyword>
<keyword evidence="4" id="KW-1185">Reference proteome</keyword>
<organism evidence="2 5">
    <name type="scientific">Neoroseomonas oryzicola</name>
    <dbReference type="NCBI Taxonomy" id="535904"/>
    <lineage>
        <taxon>Bacteria</taxon>
        <taxon>Pseudomonadati</taxon>
        <taxon>Pseudomonadota</taxon>
        <taxon>Alphaproteobacteria</taxon>
        <taxon>Acetobacterales</taxon>
        <taxon>Acetobacteraceae</taxon>
        <taxon>Neoroseomonas</taxon>
    </lineage>
</organism>
<dbReference type="Proteomes" id="UP001138708">
    <property type="component" value="Unassembled WGS sequence"/>
</dbReference>
<dbReference type="EMBL" id="JAAEDK010000006">
    <property type="protein sequence ID" value="MBR0658372.1"/>
    <property type="molecule type" value="Genomic_DNA"/>
</dbReference>
<evidence type="ECO:0000256" key="1">
    <source>
        <dbReference type="SAM" id="Coils"/>
    </source>
</evidence>
<dbReference type="Proteomes" id="UP000746741">
    <property type="component" value="Unassembled WGS sequence"/>
</dbReference>
<reference evidence="2" key="1">
    <citation type="submission" date="2020-01" db="EMBL/GenBank/DDBJ databases">
        <authorList>
            <person name="Rat A."/>
        </authorList>
    </citation>
    <scope>NUCLEOTIDE SEQUENCE</scope>
    <source>
        <strain evidence="2">LMG 31161</strain>
    </source>
</reference>